<keyword evidence="1" id="KW-1133">Transmembrane helix</keyword>
<feature type="transmembrane region" description="Helical" evidence="1">
    <location>
        <begin position="39"/>
        <end position="57"/>
    </location>
</feature>
<accession>A0A7C8I725</accession>
<keyword evidence="1" id="KW-0812">Transmembrane</keyword>
<evidence type="ECO:0000313" key="2">
    <source>
        <dbReference type="EMBL" id="KAF2869791.1"/>
    </source>
</evidence>
<proteinExistence type="predicted"/>
<evidence type="ECO:0000313" key="3">
    <source>
        <dbReference type="Proteomes" id="UP000481861"/>
    </source>
</evidence>
<organism evidence="2 3">
    <name type="scientific">Massariosphaeria phaeospora</name>
    <dbReference type="NCBI Taxonomy" id="100035"/>
    <lineage>
        <taxon>Eukaryota</taxon>
        <taxon>Fungi</taxon>
        <taxon>Dikarya</taxon>
        <taxon>Ascomycota</taxon>
        <taxon>Pezizomycotina</taxon>
        <taxon>Dothideomycetes</taxon>
        <taxon>Pleosporomycetidae</taxon>
        <taxon>Pleosporales</taxon>
        <taxon>Pleosporales incertae sedis</taxon>
        <taxon>Massariosphaeria</taxon>
    </lineage>
</organism>
<evidence type="ECO:0000256" key="1">
    <source>
        <dbReference type="SAM" id="Phobius"/>
    </source>
</evidence>
<comment type="caution">
    <text evidence="2">The sequence shown here is derived from an EMBL/GenBank/DDBJ whole genome shotgun (WGS) entry which is preliminary data.</text>
</comment>
<dbReference type="Proteomes" id="UP000481861">
    <property type="component" value="Unassembled WGS sequence"/>
</dbReference>
<name>A0A7C8I725_9PLEO</name>
<gene>
    <name evidence="2" type="ORF">BDV95DRAFT_576351</name>
</gene>
<keyword evidence="3" id="KW-1185">Reference proteome</keyword>
<feature type="transmembrane region" description="Helical" evidence="1">
    <location>
        <begin position="12"/>
        <end position="33"/>
    </location>
</feature>
<reference evidence="2 3" key="1">
    <citation type="submission" date="2020-01" db="EMBL/GenBank/DDBJ databases">
        <authorList>
            <consortium name="DOE Joint Genome Institute"/>
            <person name="Haridas S."/>
            <person name="Albert R."/>
            <person name="Binder M."/>
            <person name="Bloem J."/>
            <person name="Labutti K."/>
            <person name="Salamov A."/>
            <person name="Andreopoulos B."/>
            <person name="Baker S.E."/>
            <person name="Barry K."/>
            <person name="Bills G."/>
            <person name="Bluhm B.H."/>
            <person name="Cannon C."/>
            <person name="Castanera R."/>
            <person name="Culley D.E."/>
            <person name="Daum C."/>
            <person name="Ezra D."/>
            <person name="Gonzalez J.B."/>
            <person name="Henrissat B."/>
            <person name="Kuo A."/>
            <person name="Liang C."/>
            <person name="Lipzen A."/>
            <person name="Lutzoni F."/>
            <person name="Magnuson J."/>
            <person name="Mondo S."/>
            <person name="Nolan M."/>
            <person name="Ohm R."/>
            <person name="Pangilinan J."/>
            <person name="Park H.-J.H."/>
            <person name="Ramirez L."/>
            <person name="Alfaro M."/>
            <person name="Sun H."/>
            <person name="Tritt A."/>
            <person name="Yoshinaga Y."/>
            <person name="Zwiers L.-H.L."/>
            <person name="Turgeon B.G."/>
            <person name="Goodwin S.B."/>
            <person name="Spatafora J.W."/>
            <person name="Crous P.W."/>
            <person name="Grigoriev I.V."/>
        </authorList>
    </citation>
    <scope>NUCLEOTIDE SEQUENCE [LARGE SCALE GENOMIC DNA]</scope>
    <source>
        <strain evidence="2 3">CBS 611.86</strain>
    </source>
</reference>
<keyword evidence="1" id="KW-0472">Membrane</keyword>
<protein>
    <submittedName>
        <fullName evidence="2">Uncharacterized protein</fullName>
    </submittedName>
</protein>
<dbReference type="AlphaFoldDB" id="A0A7C8I725"/>
<dbReference type="EMBL" id="JAADJZ010000015">
    <property type="protein sequence ID" value="KAF2869791.1"/>
    <property type="molecule type" value="Genomic_DNA"/>
</dbReference>
<sequence length="73" mass="8408">MGTPQQDGGPLFFLAVTFQYIFFVWMGWDGIGWKSLPRRSMLCFVFLFFFFATSSCGRTRQCNAMIHHLATAD</sequence>